<evidence type="ECO:0000256" key="15">
    <source>
        <dbReference type="ARBA" id="ARBA00037219"/>
    </source>
</evidence>
<dbReference type="InterPro" id="IPR003661">
    <property type="entry name" value="HisK_dim/P_dom"/>
</dbReference>
<dbReference type="SMART" id="SM00304">
    <property type="entry name" value="HAMP"/>
    <property type="match status" value="1"/>
</dbReference>
<dbReference type="EMBL" id="JBHLTP010000011">
    <property type="protein sequence ID" value="MFC0524367.1"/>
    <property type="molecule type" value="Genomic_DNA"/>
</dbReference>
<reference evidence="20 21" key="1">
    <citation type="submission" date="2024-09" db="EMBL/GenBank/DDBJ databases">
        <authorList>
            <person name="Sun Q."/>
            <person name="Mori K."/>
        </authorList>
    </citation>
    <scope>NUCLEOTIDE SEQUENCE [LARGE SCALE GENOMIC DNA]</scope>
    <source>
        <strain evidence="20 21">NCAIM B.02529</strain>
    </source>
</reference>
<name>A0ABV6LPN2_9BACI</name>
<evidence type="ECO:0000256" key="5">
    <source>
        <dbReference type="ARBA" id="ARBA00022553"/>
    </source>
</evidence>
<dbReference type="InterPro" id="IPR003660">
    <property type="entry name" value="HAMP_dom"/>
</dbReference>
<keyword evidence="11 17" id="KW-1133">Transmembrane helix</keyword>
<dbReference type="CDD" id="cd06225">
    <property type="entry name" value="HAMP"/>
    <property type="match status" value="1"/>
</dbReference>
<evidence type="ECO:0000256" key="8">
    <source>
        <dbReference type="ARBA" id="ARBA00022741"/>
    </source>
</evidence>
<dbReference type="Pfam" id="PF00512">
    <property type="entry name" value="HisKA"/>
    <property type="match status" value="1"/>
</dbReference>
<evidence type="ECO:0000256" key="2">
    <source>
        <dbReference type="ARBA" id="ARBA00004651"/>
    </source>
</evidence>
<evidence type="ECO:0000256" key="4">
    <source>
        <dbReference type="ARBA" id="ARBA00022475"/>
    </source>
</evidence>
<keyword evidence="9 20" id="KW-0418">Kinase</keyword>
<dbReference type="InterPro" id="IPR036890">
    <property type="entry name" value="HATPase_C_sf"/>
</dbReference>
<dbReference type="SUPFAM" id="SSF47384">
    <property type="entry name" value="Homodimeric domain of signal transducing histidine kinase"/>
    <property type="match status" value="1"/>
</dbReference>
<feature type="domain" description="Histidine kinase" evidence="18">
    <location>
        <begin position="232"/>
        <end position="446"/>
    </location>
</feature>
<dbReference type="PANTHER" id="PTHR45528">
    <property type="entry name" value="SENSOR HISTIDINE KINASE CPXA"/>
    <property type="match status" value="1"/>
</dbReference>
<protein>
    <recommendedName>
        <fullName evidence="16">Heme sensor protein HssS</fullName>
        <ecNumber evidence="3">2.7.13.3</ecNumber>
    </recommendedName>
</protein>
<evidence type="ECO:0000256" key="17">
    <source>
        <dbReference type="SAM" id="Phobius"/>
    </source>
</evidence>
<evidence type="ECO:0000313" key="20">
    <source>
        <dbReference type="EMBL" id="MFC0524367.1"/>
    </source>
</evidence>
<dbReference type="RefSeq" id="WP_377348272.1">
    <property type="nucleotide sequence ID" value="NZ_JBHLTP010000011.1"/>
</dbReference>
<comment type="caution">
    <text evidence="20">The sequence shown here is derived from an EMBL/GenBank/DDBJ whole genome shotgun (WGS) entry which is preliminary data.</text>
</comment>
<dbReference type="CDD" id="cd00082">
    <property type="entry name" value="HisKA"/>
    <property type="match status" value="1"/>
</dbReference>
<organism evidence="20 21">
    <name type="scientific">Pontibacillus salicampi</name>
    <dbReference type="NCBI Taxonomy" id="1449801"/>
    <lineage>
        <taxon>Bacteria</taxon>
        <taxon>Bacillati</taxon>
        <taxon>Bacillota</taxon>
        <taxon>Bacilli</taxon>
        <taxon>Bacillales</taxon>
        <taxon>Bacillaceae</taxon>
        <taxon>Pontibacillus</taxon>
    </lineage>
</organism>
<evidence type="ECO:0000256" key="11">
    <source>
        <dbReference type="ARBA" id="ARBA00022989"/>
    </source>
</evidence>
<evidence type="ECO:0000256" key="1">
    <source>
        <dbReference type="ARBA" id="ARBA00000085"/>
    </source>
</evidence>
<dbReference type="InterPro" id="IPR036097">
    <property type="entry name" value="HisK_dim/P_sf"/>
</dbReference>
<dbReference type="SMART" id="SM00387">
    <property type="entry name" value="HATPase_c"/>
    <property type="match status" value="1"/>
</dbReference>
<dbReference type="Gene3D" id="1.10.287.130">
    <property type="match status" value="1"/>
</dbReference>
<evidence type="ECO:0000256" key="14">
    <source>
        <dbReference type="ARBA" id="ARBA00023136"/>
    </source>
</evidence>
<evidence type="ECO:0000256" key="3">
    <source>
        <dbReference type="ARBA" id="ARBA00012438"/>
    </source>
</evidence>
<comment type="function">
    <text evidence="15">Member of the two-component regulatory system HssS/HssR involved in intracellular heme homeostasis and tempering of staphylococcal virulence. HssS functions as a heme sensor histidine kinase which is autophosphorylated at a histidine residue and transfers its phosphate group to an aspartate residue of HssR. HssR/HssS activates the expression of hrtAB, an efflux pump, in response to extracellular heme, hemin, hemoglobin or blood.</text>
</comment>
<comment type="catalytic activity">
    <reaction evidence="1">
        <text>ATP + protein L-histidine = ADP + protein N-phospho-L-histidine.</text>
        <dbReference type="EC" id="2.7.13.3"/>
    </reaction>
</comment>
<keyword evidence="8" id="KW-0547">Nucleotide-binding</keyword>
<evidence type="ECO:0000256" key="6">
    <source>
        <dbReference type="ARBA" id="ARBA00022679"/>
    </source>
</evidence>
<feature type="transmembrane region" description="Helical" evidence="17">
    <location>
        <begin position="151"/>
        <end position="175"/>
    </location>
</feature>
<keyword evidence="10" id="KW-0067">ATP-binding</keyword>
<evidence type="ECO:0000256" key="16">
    <source>
        <dbReference type="ARBA" id="ARBA00040841"/>
    </source>
</evidence>
<evidence type="ECO:0000256" key="9">
    <source>
        <dbReference type="ARBA" id="ARBA00022777"/>
    </source>
</evidence>
<comment type="subcellular location">
    <subcellularLocation>
        <location evidence="2">Cell membrane</location>
        <topology evidence="2">Multi-pass membrane protein</topology>
    </subcellularLocation>
</comment>
<keyword evidence="21" id="KW-1185">Reference proteome</keyword>
<keyword evidence="7 17" id="KW-0812">Transmembrane</keyword>
<dbReference type="InterPro" id="IPR003594">
    <property type="entry name" value="HATPase_dom"/>
</dbReference>
<keyword evidence="4" id="KW-1003">Cell membrane</keyword>
<evidence type="ECO:0000256" key="7">
    <source>
        <dbReference type="ARBA" id="ARBA00022692"/>
    </source>
</evidence>
<keyword evidence="5" id="KW-0597">Phosphoprotein</keyword>
<dbReference type="Proteomes" id="UP001589836">
    <property type="component" value="Unassembled WGS sequence"/>
</dbReference>
<keyword evidence="12" id="KW-0902">Two-component regulatory system</keyword>
<dbReference type="Gene3D" id="3.30.565.10">
    <property type="entry name" value="Histidine kinase-like ATPase, C-terminal domain"/>
    <property type="match status" value="1"/>
</dbReference>
<dbReference type="PRINTS" id="PR00344">
    <property type="entry name" value="BCTRLSENSOR"/>
</dbReference>
<feature type="domain" description="HAMP" evidence="19">
    <location>
        <begin position="172"/>
        <end position="224"/>
    </location>
</feature>
<evidence type="ECO:0000256" key="13">
    <source>
        <dbReference type="ARBA" id="ARBA00023026"/>
    </source>
</evidence>
<keyword evidence="6" id="KW-0808">Transferase</keyword>
<accession>A0ABV6LPN2</accession>
<evidence type="ECO:0000256" key="12">
    <source>
        <dbReference type="ARBA" id="ARBA00023012"/>
    </source>
</evidence>
<evidence type="ECO:0000256" key="10">
    <source>
        <dbReference type="ARBA" id="ARBA00022840"/>
    </source>
</evidence>
<gene>
    <name evidence="20" type="ORF">ACFFGV_12400</name>
</gene>
<dbReference type="SUPFAM" id="SSF158472">
    <property type="entry name" value="HAMP domain-like"/>
    <property type="match status" value="1"/>
</dbReference>
<dbReference type="PROSITE" id="PS50885">
    <property type="entry name" value="HAMP"/>
    <property type="match status" value="1"/>
</dbReference>
<dbReference type="PROSITE" id="PS50109">
    <property type="entry name" value="HIS_KIN"/>
    <property type="match status" value="1"/>
</dbReference>
<feature type="transmembrane region" description="Helical" evidence="17">
    <location>
        <begin position="6"/>
        <end position="26"/>
    </location>
</feature>
<dbReference type="InterPro" id="IPR004358">
    <property type="entry name" value="Sig_transdc_His_kin-like_C"/>
</dbReference>
<dbReference type="SUPFAM" id="SSF55874">
    <property type="entry name" value="ATPase domain of HSP90 chaperone/DNA topoisomerase II/histidine kinase"/>
    <property type="match status" value="1"/>
</dbReference>
<keyword evidence="14 17" id="KW-0472">Membrane</keyword>
<dbReference type="EC" id="2.7.13.3" evidence="3"/>
<dbReference type="CDD" id="cd00075">
    <property type="entry name" value="HATPase"/>
    <property type="match status" value="1"/>
</dbReference>
<sequence length="446" mass="50250">MKSLYVQIVLTFLGAIVISLLVTFLISGRIHAIQVADRIHDRMEKVGKEFVQLYKGTDDLDVDSYLDAMSSLSYDVLLYKTGEEQAVYEHPGSSWELSATEVQKVLDGGVVRNYHLPPRSVLGLPFEKGGEQFAFFIKPDFKFFFEDFRKVIIILFSTVLVLGSAIFLITTRWTIKPIKELTQLTQTVGKGNFNVSVSSKRNDELGDLTKSFNQMVHGLGELEQMRHQFVSNVSHEIQSPLTSIQGFAKAIKDDVITDDEERKEYLAIIEHESRRLSSLSQNLLKLASLDSDHPPFHPETYQMDEQLRRVVAALEPQWNAKGLNMNLDLESVVYYGDQDQMEQVWINLLTNAIRYSPADGTVSIVTHFVGDEVTVSIIDSGEGIPEEEQGRIFERFYKVDKARSRNAGGNGLGLSIAKKIVLLHRGYITVESQQGKGAVFRVTLPL</sequence>
<evidence type="ECO:0000313" key="21">
    <source>
        <dbReference type="Proteomes" id="UP001589836"/>
    </source>
</evidence>
<dbReference type="PANTHER" id="PTHR45528:SF11">
    <property type="entry name" value="HISTIDINE KINASE"/>
    <property type="match status" value="1"/>
</dbReference>
<keyword evidence="13" id="KW-0843">Virulence</keyword>
<dbReference type="GO" id="GO:0016301">
    <property type="term" value="F:kinase activity"/>
    <property type="evidence" value="ECO:0007669"/>
    <property type="project" value="UniProtKB-KW"/>
</dbReference>
<evidence type="ECO:0000259" key="18">
    <source>
        <dbReference type="PROSITE" id="PS50109"/>
    </source>
</evidence>
<dbReference type="InterPro" id="IPR005467">
    <property type="entry name" value="His_kinase_dom"/>
</dbReference>
<dbReference type="SMART" id="SM00388">
    <property type="entry name" value="HisKA"/>
    <property type="match status" value="1"/>
</dbReference>
<dbReference type="Pfam" id="PF02518">
    <property type="entry name" value="HATPase_c"/>
    <property type="match status" value="1"/>
</dbReference>
<evidence type="ECO:0000259" key="19">
    <source>
        <dbReference type="PROSITE" id="PS50885"/>
    </source>
</evidence>
<proteinExistence type="predicted"/>
<dbReference type="Pfam" id="PF00672">
    <property type="entry name" value="HAMP"/>
    <property type="match status" value="1"/>
</dbReference>
<dbReference type="Gene3D" id="6.10.340.10">
    <property type="match status" value="1"/>
</dbReference>
<dbReference type="InterPro" id="IPR050398">
    <property type="entry name" value="HssS/ArlS-like"/>
</dbReference>